<reference evidence="2" key="1">
    <citation type="submission" date="2016-06" db="EMBL/GenBank/DDBJ databases">
        <title>Parallel loss of symbiosis genes in relatives of nitrogen-fixing non-legume Parasponia.</title>
        <authorList>
            <person name="Van Velzen R."/>
            <person name="Holmer R."/>
            <person name="Bu F."/>
            <person name="Rutten L."/>
            <person name="Van Zeijl A."/>
            <person name="Liu W."/>
            <person name="Santuari L."/>
            <person name="Cao Q."/>
            <person name="Sharma T."/>
            <person name="Shen D."/>
            <person name="Roswanjaya Y."/>
            <person name="Wardhani T."/>
            <person name="Kalhor M.S."/>
            <person name="Jansen J."/>
            <person name="Van den Hoogen J."/>
            <person name="Gungor B."/>
            <person name="Hartog M."/>
            <person name="Hontelez J."/>
            <person name="Verver J."/>
            <person name="Yang W.-C."/>
            <person name="Schijlen E."/>
            <person name="Repin R."/>
            <person name="Schilthuizen M."/>
            <person name="Schranz E."/>
            <person name="Heidstra R."/>
            <person name="Miyata K."/>
            <person name="Fedorova E."/>
            <person name="Kohlen W."/>
            <person name="Bisseling T."/>
            <person name="Smit S."/>
            <person name="Geurts R."/>
        </authorList>
    </citation>
    <scope>NUCLEOTIDE SEQUENCE [LARGE SCALE GENOMIC DNA]</scope>
    <source>
        <strain evidence="2">cv. WU1-14</strain>
    </source>
</reference>
<keyword evidence="2" id="KW-1185">Reference proteome</keyword>
<protein>
    <submittedName>
        <fullName evidence="1">Uncharacterized protein</fullName>
    </submittedName>
</protein>
<gene>
    <name evidence="1" type="ORF">PanWU01x14_001830</name>
</gene>
<dbReference type="AlphaFoldDB" id="A0A2P5E500"/>
<evidence type="ECO:0000313" key="2">
    <source>
        <dbReference type="Proteomes" id="UP000237105"/>
    </source>
</evidence>
<dbReference type="EMBL" id="JXTB01000001">
    <property type="protein sequence ID" value="PON80627.1"/>
    <property type="molecule type" value="Genomic_DNA"/>
</dbReference>
<dbReference type="OrthoDB" id="4062651at2759"/>
<evidence type="ECO:0000313" key="1">
    <source>
        <dbReference type="EMBL" id="PON80627.1"/>
    </source>
</evidence>
<organism evidence="1 2">
    <name type="scientific">Parasponia andersonii</name>
    <name type="common">Sponia andersonii</name>
    <dbReference type="NCBI Taxonomy" id="3476"/>
    <lineage>
        <taxon>Eukaryota</taxon>
        <taxon>Viridiplantae</taxon>
        <taxon>Streptophyta</taxon>
        <taxon>Embryophyta</taxon>
        <taxon>Tracheophyta</taxon>
        <taxon>Spermatophyta</taxon>
        <taxon>Magnoliopsida</taxon>
        <taxon>eudicotyledons</taxon>
        <taxon>Gunneridae</taxon>
        <taxon>Pentapetalae</taxon>
        <taxon>rosids</taxon>
        <taxon>fabids</taxon>
        <taxon>Rosales</taxon>
        <taxon>Cannabaceae</taxon>
        <taxon>Parasponia</taxon>
    </lineage>
</organism>
<dbReference type="Proteomes" id="UP000237105">
    <property type="component" value="Unassembled WGS sequence"/>
</dbReference>
<comment type="caution">
    <text evidence="1">The sequence shown here is derived from an EMBL/GenBank/DDBJ whole genome shotgun (WGS) entry which is preliminary data.</text>
</comment>
<name>A0A2P5E500_PARAD</name>
<accession>A0A2P5E500</accession>
<proteinExistence type="predicted"/>
<sequence>MRSLLGKKAFENRLRDMVDCTTIDILKLGIWCADGDYNRRPSMSMAVKILRGWMPLELIDNITI</sequence>